<reference evidence="3 4" key="1">
    <citation type="submission" date="2015-11" db="EMBL/GenBank/DDBJ databases">
        <title>Genomic analysis of 38 Legionella species identifies large and diverse effector repertoires.</title>
        <authorList>
            <person name="Burstein D."/>
            <person name="Amaro F."/>
            <person name="Zusman T."/>
            <person name="Lifshitz Z."/>
            <person name="Cohen O."/>
            <person name="Gilbert J.A."/>
            <person name="Pupko T."/>
            <person name="Shuman H.A."/>
            <person name="Segal G."/>
        </authorList>
    </citation>
    <scope>NUCLEOTIDE SEQUENCE [LARGE SCALE GENOMIC DNA]</scope>
    <source>
        <strain evidence="3 4">ATCC 49505</strain>
    </source>
</reference>
<dbReference type="RefSeq" id="WP_058529031.1">
    <property type="nucleotide sequence ID" value="NZ_CAAAHZ010000006.1"/>
</dbReference>
<evidence type="ECO:0000256" key="2">
    <source>
        <dbReference type="SAM" id="SignalP"/>
    </source>
</evidence>
<dbReference type="CDD" id="cd16385">
    <property type="entry name" value="IcmL"/>
    <property type="match status" value="1"/>
</dbReference>
<gene>
    <name evidence="3" type="ORF">Llon_1047</name>
</gene>
<evidence type="ECO:0000256" key="1">
    <source>
        <dbReference type="SAM" id="MobiDB-lite"/>
    </source>
</evidence>
<keyword evidence="2" id="KW-0732">Signal</keyword>
<dbReference type="STRING" id="45068.Llon_1047"/>
<sequence length="211" mass="23131">MRNTVINAVFLAMLSNTLYAESVNPPAESTSQPAVEQQAQPASDQTKPETAAAINCSYQIPPEKTDIEPSIVNAWSKQAVIQAFDFNSATIDQQLEQLKACFTETGWQGYQEALQQSGNIDAIKSQNLTVSSQIDGEININPVKENQWKATIPLEVVYQNNKEKLTQKLMVNMLIGRKMTGELGIMQIIAAPRAAENADNSTKASEQTGQE</sequence>
<dbReference type="OrthoDB" id="5653338at2"/>
<name>A0A0W0VPB5_9GAMM</name>
<dbReference type="Proteomes" id="UP000054997">
    <property type="component" value="Unassembled WGS sequence"/>
</dbReference>
<dbReference type="PATRIC" id="fig|45068.5.peg.1132"/>
<feature type="signal peptide" evidence="2">
    <location>
        <begin position="1"/>
        <end position="20"/>
    </location>
</feature>
<evidence type="ECO:0000313" key="4">
    <source>
        <dbReference type="Proteomes" id="UP000054997"/>
    </source>
</evidence>
<feature type="chain" id="PRO_5006914978" evidence="2">
    <location>
        <begin position="21"/>
        <end position="211"/>
    </location>
</feature>
<feature type="compositionally biased region" description="Polar residues" evidence="1">
    <location>
        <begin position="27"/>
        <end position="45"/>
    </location>
</feature>
<feature type="region of interest" description="Disordered" evidence="1">
    <location>
        <begin position="23"/>
        <end position="48"/>
    </location>
</feature>
<evidence type="ECO:0000313" key="3">
    <source>
        <dbReference type="EMBL" id="KTD21882.1"/>
    </source>
</evidence>
<keyword evidence="4" id="KW-1185">Reference proteome</keyword>
<dbReference type="EMBL" id="LNYK01000014">
    <property type="protein sequence ID" value="KTD21882.1"/>
    <property type="molecule type" value="Genomic_DNA"/>
</dbReference>
<protein>
    <submittedName>
        <fullName evidence="3">IcmL-like protein</fullName>
    </submittedName>
</protein>
<dbReference type="AlphaFoldDB" id="A0A0W0VPB5"/>
<dbReference type="InterPro" id="IPR021055">
    <property type="entry name" value="T4BSS_IcmL/DotI"/>
</dbReference>
<dbReference type="Pfam" id="PF11393">
    <property type="entry name" value="T4BSS_DotI_IcmL"/>
    <property type="match status" value="1"/>
</dbReference>
<comment type="caution">
    <text evidence="3">The sequence shown here is derived from an EMBL/GenBank/DDBJ whole genome shotgun (WGS) entry which is preliminary data.</text>
</comment>
<organism evidence="3 4">
    <name type="scientific">Legionella londiniensis</name>
    <dbReference type="NCBI Taxonomy" id="45068"/>
    <lineage>
        <taxon>Bacteria</taxon>
        <taxon>Pseudomonadati</taxon>
        <taxon>Pseudomonadota</taxon>
        <taxon>Gammaproteobacteria</taxon>
        <taxon>Legionellales</taxon>
        <taxon>Legionellaceae</taxon>
        <taxon>Legionella</taxon>
    </lineage>
</organism>
<proteinExistence type="predicted"/>
<accession>A0A0W0VPB5</accession>